<sequence length="81" mass="8634">MHPADEIRGVKSNRLSNKKIILGVTGSIACVECVRLARELIRHGASVVPVMSPAATKIVNPDALWFATGNIPVVELSGKTE</sequence>
<proteinExistence type="predicted"/>
<reference evidence="2" key="1">
    <citation type="journal article" date="2014" name="Front. Microbiol.">
        <title>High frequency of phylogenetically diverse reductive dehalogenase-homologous genes in deep subseafloor sedimentary metagenomes.</title>
        <authorList>
            <person name="Kawai M."/>
            <person name="Futagami T."/>
            <person name="Toyoda A."/>
            <person name="Takaki Y."/>
            <person name="Nishi S."/>
            <person name="Hori S."/>
            <person name="Arai W."/>
            <person name="Tsubouchi T."/>
            <person name="Morono Y."/>
            <person name="Uchiyama I."/>
            <person name="Ito T."/>
            <person name="Fujiyama A."/>
            <person name="Inagaki F."/>
            <person name="Takami H."/>
        </authorList>
    </citation>
    <scope>NUCLEOTIDE SEQUENCE</scope>
    <source>
        <strain evidence="2">Expedition CK06-06</strain>
    </source>
</reference>
<accession>X0VWZ7</accession>
<evidence type="ECO:0000313" key="2">
    <source>
        <dbReference type="EMBL" id="GAG15652.1"/>
    </source>
</evidence>
<feature type="non-terminal residue" evidence="2">
    <location>
        <position position="81"/>
    </location>
</feature>
<name>X0VWZ7_9ZZZZ</name>
<feature type="domain" description="Flavoprotein" evidence="1">
    <location>
        <begin position="18"/>
        <end position="66"/>
    </location>
</feature>
<dbReference type="EMBL" id="BARS01037801">
    <property type="protein sequence ID" value="GAG15652.1"/>
    <property type="molecule type" value="Genomic_DNA"/>
</dbReference>
<evidence type="ECO:0000259" key="1">
    <source>
        <dbReference type="Pfam" id="PF02441"/>
    </source>
</evidence>
<protein>
    <recommendedName>
        <fullName evidence="1">Flavoprotein domain-containing protein</fullName>
    </recommendedName>
</protein>
<comment type="caution">
    <text evidence="2">The sequence shown here is derived from an EMBL/GenBank/DDBJ whole genome shotgun (WGS) entry which is preliminary data.</text>
</comment>
<dbReference type="SUPFAM" id="SSF52507">
    <property type="entry name" value="Homo-oligomeric flavin-containing Cys decarboxylases, HFCD"/>
    <property type="match status" value="1"/>
</dbReference>
<dbReference type="Pfam" id="PF02441">
    <property type="entry name" value="Flavoprotein"/>
    <property type="match status" value="1"/>
</dbReference>
<gene>
    <name evidence="2" type="ORF">S01H1_57914</name>
</gene>
<dbReference type="Gene3D" id="3.40.50.1950">
    <property type="entry name" value="Flavin prenyltransferase-like"/>
    <property type="match status" value="1"/>
</dbReference>
<dbReference type="InterPro" id="IPR036551">
    <property type="entry name" value="Flavin_trans-like"/>
</dbReference>
<dbReference type="InterPro" id="IPR003382">
    <property type="entry name" value="Flavoprotein"/>
</dbReference>
<dbReference type="AlphaFoldDB" id="X0VWZ7"/>
<dbReference type="GO" id="GO:0003824">
    <property type="term" value="F:catalytic activity"/>
    <property type="evidence" value="ECO:0007669"/>
    <property type="project" value="InterPro"/>
</dbReference>
<organism evidence="2">
    <name type="scientific">marine sediment metagenome</name>
    <dbReference type="NCBI Taxonomy" id="412755"/>
    <lineage>
        <taxon>unclassified sequences</taxon>
        <taxon>metagenomes</taxon>
        <taxon>ecological metagenomes</taxon>
    </lineage>
</organism>